<comment type="caution">
    <text evidence="2">The sequence shown here is derived from an EMBL/GenBank/DDBJ whole genome shotgun (WGS) entry which is preliminary data.</text>
</comment>
<protein>
    <submittedName>
        <fullName evidence="2">TnsA-like heteromeric transposase endonuclease subunit</fullName>
    </submittedName>
</protein>
<evidence type="ECO:0000313" key="2">
    <source>
        <dbReference type="EMBL" id="MFC6056445.1"/>
    </source>
</evidence>
<dbReference type="Proteomes" id="UP001596242">
    <property type="component" value="Unassembled WGS sequence"/>
</dbReference>
<reference evidence="3" key="1">
    <citation type="journal article" date="2019" name="Int. J. Syst. Evol. Microbiol.">
        <title>The Global Catalogue of Microorganisms (GCM) 10K type strain sequencing project: providing services to taxonomists for standard genome sequencing and annotation.</title>
        <authorList>
            <consortium name="The Broad Institute Genomics Platform"/>
            <consortium name="The Broad Institute Genome Sequencing Center for Infectious Disease"/>
            <person name="Wu L."/>
            <person name="Ma J."/>
        </authorList>
    </citation>
    <scope>NUCLEOTIDE SEQUENCE [LARGE SCALE GENOMIC DNA]</scope>
    <source>
        <strain evidence="3">JCM 12763</strain>
    </source>
</reference>
<proteinExistence type="predicted"/>
<feature type="domain" description="TnsA endonuclease N-terminal" evidence="1">
    <location>
        <begin position="111"/>
        <end position="182"/>
    </location>
</feature>
<sequence>MSRSSPGTPPPCCLRSSRLVGAVPEARVNVNEASAEDVELEYVSAAGLRERGSLGILWSVPFESVRPERRFPAFRGQGNWCGWYWSATCGRHVGYESWLERDHLMLLDFDPLVTGMSSQPFRLSWAGTDGKRVRHTPDFFVRRADGTALVVDVRPDERIGPGDAVKFAVTAAACRSVGWDFARVGTPEVVLMANVRWLAGYRHPRVHRPGVAERLVEVFVDGAGLLDGARGAGDQIAVLPVLFHLLWRRVLTTDLETGLLSADTQVRLGLVQEGGGDAVASATAASG</sequence>
<accession>A0ABW1LXV8</accession>
<evidence type="ECO:0000259" key="1">
    <source>
        <dbReference type="Pfam" id="PF08722"/>
    </source>
</evidence>
<dbReference type="InterPro" id="IPR048000">
    <property type="entry name" value="TnsA-like"/>
</dbReference>
<dbReference type="RefSeq" id="WP_386396561.1">
    <property type="nucleotide sequence ID" value="NZ_JBHSPT010000032.1"/>
</dbReference>
<dbReference type="NCBIfam" id="NF033179">
    <property type="entry name" value="TnsA_like_Actin"/>
    <property type="match status" value="1"/>
</dbReference>
<dbReference type="InterPro" id="IPR014833">
    <property type="entry name" value="TnsA_N"/>
</dbReference>
<organism evidence="2 3">
    <name type="scientific">Streptomyces pratens</name>
    <dbReference type="NCBI Taxonomy" id="887456"/>
    <lineage>
        <taxon>Bacteria</taxon>
        <taxon>Bacillati</taxon>
        <taxon>Actinomycetota</taxon>
        <taxon>Actinomycetes</taxon>
        <taxon>Kitasatosporales</taxon>
        <taxon>Streptomycetaceae</taxon>
        <taxon>Streptomyces</taxon>
    </lineage>
</organism>
<evidence type="ECO:0000313" key="3">
    <source>
        <dbReference type="Proteomes" id="UP001596242"/>
    </source>
</evidence>
<gene>
    <name evidence="2" type="ORF">ACFP50_13500</name>
</gene>
<dbReference type="Pfam" id="PF08722">
    <property type="entry name" value="Tn7_TnsA-like_N"/>
    <property type="match status" value="1"/>
</dbReference>
<dbReference type="EMBL" id="JBHSPT010000032">
    <property type="protein sequence ID" value="MFC6056445.1"/>
    <property type="molecule type" value="Genomic_DNA"/>
</dbReference>
<name>A0ABW1LXV8_9ACTN</name>
<keyword evidence="3" id="KW-1185">Reference proteome</keyword>